<feature type="transmembrane region" description="Helical" evidence="1">
    <location>
        <begin position="14"/>
        <end position="34"/>
    </location>
</feature>
<protein>
    <submittedName>
        <fullName evidence="2">Uncharacterized protein</fullName>
    </submittedName>
</protein>
<keyword evidence="1" id="KW-0472">Membrane</keyword>
<reference evidence="2" key="1">
    <citation type="submission" date="2018-05" db="EMBL/GenBank/DDBJ databases">
        <authorList>
            <person name="Lanie J.A."/>
            <person name="Ng W.-L."/>
            <person name="Kazmierczak K.M."/>
            <person name="Andrzejewski T.M."/>
            <person name="Davidsen T.M."/>
            <person name="Wayne K.J."/>
            <person name="Tettelin H."/>
            <person name="Glass J.I."/>
            <person name="Rusch D."/>
            <person name="Podicherti R."/>
            <person name="Tsui H.-C.T."/>
            <person name="Winkler M.E."/>
        </authorList>
    </citation>
    <scope>NUCLEOTIDE SEQUENCE</scope>
</reference>
<feature type="transmembrane region" description="Helical" evidence="1">
    <location>
        <begin position="41"/>
        <end position="61"/>
    </location>
</feature>
<dbReference type="EMBL" id="UINC01149570">
    <property type="protein sequence ID" value="SVD42124.1"/>
    <property type="molecule type" value="Genomic_DNA"/>
</dbReference>
<name>A0A382V6L2_9ZZZZ</name>
<evidence type="ECO:0000256" key="1">
    <source>
        <dbReference type="SAM" id="Phobius"/>
    </source>
</evidence>
<organism evidence="2">
    <name type="scientific">marine metagenome</name>
    <dbReference type="NCBI Taxonomy" id="408172"/>
    <lineage>
        <taxon>unclassified sequences</taxon>
        <taxon>metagenomes</taxon>
        <taxon>ecological metagenomes</taxon>
    </lineage>
</organism>
<sequence>MVMQAIGVELNPTLPWAILVALVAVWVSILLFALTSRARGVWWRALFLCAGYLFLLDPTLVTEQREYLPDVAALVVDRTGSQRVGGRLEVTDNVSEQLQVRLAKQSGLELRSIVVGGSDKGSGTRLFEALREVLSDVPADRVA</sequence>
<feature type="non-terminal residue" evidence="2">
    <location>
        <position position="143"/>
    </location>
</feature>
<proteinExistence type="predicted"/>
<gene>
    <name evidence="2" type="ORF">METZ01_LOCUS394978</name>
</gene>
<accession>A0A382V6L2</accession>
<dbReference type="AlphaFoldDB" id="A0A382V6L2"/>
<keyword evidence="1" id="KW-1133">Transmembrane helix</keyword>
<evidence type="ECO:0000313" key="2">
    <source>
        <dbReference type="EMBL" id="SVD42124.1"/>
    </source>
</evidence>
<keyword evidence="1" id="KW-0812">Transmembrane</keyword>